<dbReference type="AlphaFoldDB" id="A0A4Y6I743"/>
<reference evidence="1 2" key="1">
    <citation type="submission" date="2019-06" db="EMBL/GenBank/DDBJ databases">
        <title>Mycoplasma nasistruthionis sp. nov. str Ms03.</title>
        <authorList>
            <person name="Botes A."/>
        </authorList>
    </citation>
    <scope>NUCLEOTIDE SEQUENCE [LARGE SCALE GENOMIC DNA]</scope>
    <source>
        <strain evidence="1 2">Ms03</strain>
    </source>
</reference>
<evidence type="ECO:0000313" key="2">
    <source>
        <dbReference type="Proteomes" id="UP000315201"/>
    </source>
</evidence>
<organism evidence="1 2">
    <name type="scientific">Mycoplasma nasistruthionis</name>
    <dbReference type="NCBI Taxonomy" id="353852"/>
    <lineage>
        <taxon>Bacteria</taxon>
        <taxon>Bacillati</taxon>
        <taxon>Mycoplasmatota</taxon>
        <taxon>Mollicutes</taxon>
        <taxon>Mycoplasmataceae</taxon>
        <taxon>Mycoplasma</taxon>
    </lineage>
</organism>
<dbReference type="Proteomes" id="UP000315201">
    <property type="component" value="Chromosome"/>
</dbReference>
<dbReference type="EMBL" id="CP041147">
    <property type="protein sequence ID" value="QDF65212.1"/>
    <property type="molecule type" value="Genomic_DNA"/>
</dbReference>
<dbReference type="RefSeq" id="WP_208664754.1">
    <property type="nucleotide sequence ID" value="NZ_CP041147.1"/>
</dbReference>
<proteinExistence type="predicted"/>
<keyword evidence="2" id="KW-1185">Reference proteome</keyword>
<sequence>MNKSILFQRLKNLAINQDKELISEIQWINSLTKNAQLKTEFTPFKNACPQNRINEELFATNYNSYRMILDQLNKANQACLELDGTFVNKYEFDSDKPNLYLLDIISQNKNVNQENQESRTTTIIVNKIDI</sequence>
<name>A0A4Y6I743_9MOLU</name>
<accession>A0A4Y6I743</accession>
<evidence type="ECO:0000313" key="1">
    <source>
        <dbReference type="EMBL" id="QDF65212.1"/>
    </source>
</evidence>
<protein>
    <submittedName>
        <fullName evidence="1">Uncharacterized protein</fullName>
    </submittedName>
</protein>
<gene>
    <name evidence="1" type="ORF">FIV53_02865</name>
</gene>